<keyword evidence="3" id="KW-0540">Nuclease</keyword>
<evidence type="ECO:0000313" key="3">
    <source>
        <dbReference type="EMBL" id="SFH37402.1"/>
    </source>
</evidence>
<reference evidence="3 5" key="1">
    <citation type="submission" date="2016-10" db="EMBL/GenBank/DDBJ databases">
        <authorList>
            <person name="Varghese N."/>
            <person name="Submissions S."/>
        </authorList>
    </citation>
    <scope>NUCLEOTIDE SEQUENCE [LARGE SCALE GENOMIC DNA]</scope>
    <source>
        <strain evidence="3 5">GMCC 1.11211</strain>
    </source>
</reference>
<dbReference type="SUPFAM" id="SSF143011">
    <property type="entry name" value="RelE-like"/>
    <property type="match status" value="1"/>
</dbReference>
<organism evidence="4 6">
    <name type="scientific">Cryobacterium levicorallinum</name>
    <dbReference type="NCBI Taxonomy" id="995038"/>
    <lineage>
        <taxon>Bacteria</taxon>
        <taxon>Bacillati</taxon>
        <taxon>Actinomycetota</taxon>
        <taxon>Actinomycetes</taxon>
        <taxon>Micrococcales</taxon>
        <taxon>Microbacteriaceae</taxon>
        <taxon>Cryobacterium</taxon>
    </lineage>
</organism>
<comment type="caution">
    <text evidence="4">The sequence shown here is derived from an EMBL/GenBank/DDBJ whole genome shotgun (WGS) entry which is preliminary data.</text>
</comment>
<evidence type="ECO:0000313" key="6">
    <source>
        <dbReference type="Proteomes" id="UP000297963"/>
    </source>
</evidence>
<keyword evidence="3" id="KW-0255">Endonuclease</keyword>
<dbReference type="Pfam" id="PF05016">
    <property type="entry name" value="ParE_toxin"/>
    <property type="match status" value="1"/>
</dbReference>
<dbReference type="EMBL" id="FOPW01000004">
    <property type="protein sequence ID" value="SFH37402.1"/>
    <property type="molecule type" value="Genomic_DNA"/>
</dbReference>
<dbReference type="InterPro" id="IPR035093">
    <property type="entry name" value="RelE/ParE_toxin_dom_sf"/>
</dbReference>
<dbReference type="Gene3D" id="3.30.2310.20">
    <property type="entry name" value="RelE-like"/>
    <property type="match status" value="1"/>
</dbReference>
<dbReference type="EMBL" id="SOFE01000001">
    <property type="protein sequence ID" value="TFB89486.1"/>
    <property type="molecule type" value="Genomic_DNA"/>
</dbReference>
<dbReference type="Proteomes" id="UP000297963">
    <property type="component" value="Unassembled WGS sequence"/>
</dbReference>
<dbReference type="GO" id="GO:0004519">
    <property type="term" value="F:endonuclease activity"/>
    <property type="evidence" value="ECO:0007669"/>
    <property type="project" value="UniProtKB-KW"/>
</dbReference>
<keyword evidence="5" id="KW-1185">Reference proteome</keyword>
<dbReference type="Proteomes" id="UP000199681">
    <property type="component" value="Unassembled WGS sequence"/>
</dbReference>
<sequence length="94" mass="10848">MSSDDEKSDEVEFAGSARRDLQGVPPRIVPAIIEFVYGDLARCPRRVGNPLQRELEGLWSARRGPYRIIYDIVEERLVIIVVQVDHRADVYRPR</sequence>
<name>A0A1I2ZHR2_9MICO</name>
<comment type="similarity">
    <text evidence="1">Belongs to the RelE toxin family.</text>
</comment>
<keyword evidence="3" id="KW-0378">Hydrolase</keyword>
<dbReference type="STRING" id="995038.SAMN05216274_10456"/>
<evidence type="ECO:0000313" key="5">
    <source>
        <dbReference type="Proteomes" id="UP000199681"/>
    </source>
</evidence>
<evidence type="ECO:0000256" key="1">
    <source>
        <dbReference type="ARBA" id="ARBA00006226"/>
    </source>
</evidence>
<dbReference type="InterPro" id="IPR007712">
    <property type="entry name" value="RelE/ParE_toxin"/>
</dbReference>
<evidence type="ECO:0000313" key="4">
    <source>
        <dbReference type="EMBL" id="TFB89486.1"/>
    </source>
</evidence>
<dbReference type="AlphaFoldDB" id="A0A1I2ZHR2"/>
<dbReference type="PANTHER" id="PTHR35601:SF1">
    <property type="entry name" value="TOXIN RELE"/>
    <property type="match status" value="1"/>
</dbReference>
<proteinExistence type="inferred from homology"/>
<protein>
    <submittedName>
        <fullName evidence="4">Type II toxin-antitoxin system RelE/ParE family toxin</fullName>
    </submittedName>
    <submittedName>
        <fullName evidence="3">mRNA-degrading endonuclease RelE, toxin component of the RelBE toxin-antitoxin system</fullName>
    </submittedName>
</protein>
<reference evidence="4 6" key="2">
    <citation type="submission" date="2019-03" db="EMBL/GenBank/DDBJ databases">
        <title>Genomics of glacier-inhabiting Cryobacterium strains.</title>
        <authorList>
            <person name="Liu Q."/>
            <person name="Xin Y.-H."/>
        </authorList>
    </citation>
    <scope>NUCLEOTIDE SEQUENCE [LARGE SCALE GENOMIC DNA]</scope>
    <source>
        <strain evidence="4 6">Hh34</strain>
    </source>
</reference>
<gene>
    <name evidence="4" type="ORF">E3O11_00260</name>
    <name evidence="3" type="ORF">SAMN05216274_10456</name>
</gene>
<accession>A0A1I2ZHR2</accession>
<dbReference type="RefSeq" id="WP_092448779.1">
    <property type="nucleotide sequence ID" value="NZ_BKAC01000002.1"/>
</dbReference>
<dbReference type="PANTHER" id="PTHR35601">
    <property type="entry name" value="TOXIN RELE"/>
    <property type="match status" value="1"/>
</dbReference>
<evidence type="ECO:0000256" key="2">
    <source>
        <dbReference type="ARBA" id="ARBA00022649"/>
    </source>
</evidence>
<keyword evidence="2" id="KW-1277">Toxin-antitoxin system</keyword>